<dbReference type="NCBIfam" id="TIGR00231">
    <property type="entry name" value="small_GTP"/>
    <property type="match status" value="1"/>
</dbReference>
<feature type="compositionally biased region" description="Low complexity" evidence="3">
    <location>
        <begin position="101"/>
        <end position="114"/>
    </location>
</feature>
<feature type="compositionally biased region" description="Low complexity" evidence="3">
    <location>
        <begin position="405"/>
        <end position="430"/>
    </location>
</feature>
<dbReference type="VEuPathDB" id="VectorBase:SCAU006894"/>
<dbReference type="EnsemblMetazoa" id="SCAU006894-RB">
    <property type="protein sequence ID" value="SCAU006894-PB"/>
    <property type="gene ID" value="SCAU006894"/>
</dbReference>
<feature type="region of interest" description="Disordered" evidence="3">
    <location>
        <begin position="248"/>
        <end position="307"/>
    </location>
</feature>
<dbReference type="SMART" id="SM00175">
    <property type="entry name" value="RAB"/>
    <property type="match status" value="1"/>
</dbReference>
<dbReference type="Gene3D" id="3.40.50.300">
    <property type="entry name" value="P-loop containing nucleotide triphosphate hydrolases"/>
    <property type="match status" value="1"/>
</dbReference>
<evidence type="ECO:0000313" key="5">
    <source>
        <dbReference type="Proteomes" id="UP000095300"/>
    </source>
</evidence>
<dbReference type="SUPFAM" id="SSF52540">
    <property type="entry name" value="P-loop containing nucleoside triphosphate hydrolases"/>
    <property type="match status" value="1"/>
</dbReference>
<reference evidence="4" key="2">
    <citation type="submission" date="2020-05" db="UniProtKB">
        <authorList>
            <consortium name="EnsemblMetazoa"/>
        </authorList>
    </citation>
    <scope>IDENTIFICATION</scope>
    <source>
        <strain evidence="4">USDA</strain>
    </source>
</reference>
<keyword evidence="5" id="KW-1185">Reference proteome</keyword>
<feature type="compositionally biased region" description="Low complexity" evidence="3">
    <location>
        <begin position="1265"/>
        <end position="1276"/>
    </location>
</feature>
<feature type="region of interest" description="Disordered" evidence="3">
    <location>
        <begin position="580"/>
        <end position="600"/>
    </location>
</feature>
<keyword evidence="2" id="KW-0597">Phosphoprotein</keyword>
<dbReference type="STRING" id="35570.A0A1I8PD02"/>
<dbReference type="PANTHER" id="PTHR45775">
    <property type="entry name" value="RAD, GEM/KIR FAMILY MEMBER 2, ISOFORM C"/>
    <property type="match status" value="1"/>
</dbReference>
<dbReference type="InterPro" id="IPR051641">
    <property type="entry name" value="RGK_GTP-binding_reg"/>
</dbReference>
<dbReference type="OrthoDB" id="5239715at2759"/>
<dbReference type="GO" id="GO:0005525">
    <property type="term" value="F:GTP binding"/>
    <property type="evidence" value="ECO:0007669"/>
    <property type="project" value="InterPro"/>
</dbReference>
<reference evidence="5" key="1">
    <citation type="submission" date="2015-05" db="EMBL/GenBank/DDBJ databases">
        <authorList>
            <person name="Wilson R.K."/>
            <person name="Warren W.C."/>
            <person name="Olafson P."/>
        </authorList>
    </citation>
    <scope>NUCLEOTIDE SEQUENCE [LARGE SCALE GENOMIC DNA]</scope>
    <source>
        <strain evidence="5">USDA</strain>
    </source>
</reference>
<feature type="compositionally biased region" description="Polar residues" evidence="3">
    <location>
        <begin position="1333"/>
        <end position="1349"/>
    </location>
</feature>
<feature type="region of interest" description="Disordered" evidence="3">
    <location>
        <begin position="878"/>
        <end position="903"/>
    </location>
</feature>
<accession>A0A1I8PD02</accession>
<dbReference type="Pfam" id="PF00071">
    <property type="entry name" value="Ras"/>
    <property type="match status" value="1"/>
</dbReference>
<evidence type="ECO:0000313" key="4">
    <source>
        <dbReference type="EnsemblMetazoa" id="SCAU006894-PB"/>
    </source>
</evidence>
<dbReference type="SMART" id="SM00174">
    <property type="entry name" value="RHO"/>
    <property type="match status" value="1"/>
</dbReference>
<gene>
    <name evidence="4" type="primary">106082102</name>
</gene>
<feature type="region of interest" description="Disordered" evidence="3">
    <location>
        <begin position="1333"/>
        <end position="1366"/>
    </location>
</feature>
<feature type="region of interest" description="Disordered" evidence="3">
    <location>
        <begin position="1226"/>
        <end position="1289"/>
    </location>
</feature>
<feature type="compositionally biased region" description="Gly residues" evidence="3">
    <location>
        <begin position="83"/>
        <end position="93"/>
    </location>
</feature>
<dbReference type="FunFam" id="3.40.50.300:FF:000664">
    <property type="entry name" value="Uncharacterized protein, isoform B"/>
    <property type="match status" value="1"/>
</dbReference>
<dbReference type="PRINTS" id="PR00449">
    <property type="entry name" value="RASTRNSFRMNG"/>
</dbReference>
<dbReference type="GO" id="GO:0005246">
    <property type="term" value="F:calcium channel regulator activity"/>
    <property type="evidence" value="ECO:0007669"/>
    <property type="project" value="TreeGrafter"/>
</dbReference>
<feature type="compositionally biased region" description="Low complexity" evidence="3">
    <location>
        <begin position="628"/>
        <end position="659"/>
    </location>
</feature>
<organism evidence="4 5">
    <name type="scientific">Stomoxys calcitrans</name>
    <name type="common">Stable fly</name>
    <name type="synonym">Conops calcitrans</name>
    <dbReference type="NCBI Taxonomy" id="35570"/>
    <lineage>
        <taxon>Eukaryota</taxon>
        <taxon>Metazoa</taxon>
        <taxon>Ecdysozoa</taxon>
        <taxon>Arthropoda</taxon>
        <taxon>Hexapoda</taxon>
        <taxon>Insecta</taxon>
        <taxon>Pterygota</taxon>
        <taxon>Neoptera</taxon>
        <taxon>Endopterygota</taxon>
        <taxon>Diptera</taxon>
        <taxon>Brachycera</taxon>
        <taxon>Muscomorpha</taxon>
        <taxon>Muscoidea</taxon>
        <taxon>Muscidae</taxon>
        <taxon>Stomoxys</taxon>
    </lineage>
</organism>
<feature type="compositionally biased region" description="Polar residues" evidence="3">
    <location>
        <begin position="660"/>
        <end position="678"/>
    </location>
</feature>
<dbReference type="PROSITE" id="PS51421">
    <property type="entry name" value="RAS"/>
    <property type="match status" value="1"/>
</dbReference>
<evidence type="ECO:0000256" key="2">
    <source>
        <dbReference type="ARBA" id="ARBA00022553"/>
    </source>
</evidence>
<proteinExistence type="inferred from homology"/>
<feature type="compositionally biased region" description="Polar residues" evidence="3">
    <location>
        <begin position="115"/>
        <end position="127"/>
    </location>
</feature>
<dbReference type="GO" id="GO:0005886">
    <property type="term" value="C:plasma membrane"/>
    <property type="evidence" value="ECO:0007669"/>
    <property type="project" value="TreeGrafter"/>
</dbReference>
<dbReference type="CDD" id="cd04148">
    <property type="entry name" value="RGK"/>
    <property type="match status" value="1"/>
</dbReference>
<dbReference type="EnsemblMetazoa" id="SCAU006894-RA">
    <property type="protein sequence ID" value="SCAU006894-PA"/>
    <property type="gene ID" value="SCAU006894"/>
</dbReference>
<evidence type="ECO:0000256" key="3">
    <source>
        <dbReference type="SAM" id="MobiDB-lite"/>
    </source>
</evidence>
<feature type="compositionally biased region" description="Low complexity" evidence="3">
    <location>
        <begin position="580"/>
        <end position="593"/>
    </location>
</feature>
<comment type="similarity">
    <text evidence="1">Belongs to the small GTPase superfamily. RGK family.</text>
</comment>
<dbReference type="Proteomes" id="UP000095300">
    <property type="component" value="Unassembled WGS sequence"/>
</dbReference>
<dbReference type="InterPro" id="IPR005225">
    <property type="entry name" value="Small_GTP-bd"/>
</dbReference>
<dbReference type="SMART" id="SM00173">
    <property type="entry name" value="RAS"/>
    <property type="match status" value="1"/>
</dbReference>
<evidence type="ECO:0000256" key="1">
    <source>
        <dbReference type="ARBA" id="ARBA00008846"/>
    </source>
</evidence>
<name>A0A1I8PD02_STOCA</name>
<feature type="region of interest" description="Disordered" evidence="3">
    <location>
        <begin position="627"/>
        <end position="703"/>
    </location>
</feature>
<feature type="compositionally biased region" description="Polar residues" evidence="3">
    <location>
        <begin position="271"/>
        <end position="286"/>
    </location>
</feature>
<sequence>MEMETKLDSRQGQFPASFPDTFKNFFAMMNEDEDHMDLFSNLLEDKVIPRATKFPQRRYGGSLRCTTNPHPHRQGLDGEGRDGCGAGAGGMPTSGGHNVGRSNSFRFNRPRNSFTSASSSGLNSLGIQGSLDQQQRNCMGAGGGGGSGVDVGAGNINTSKLGGGSSGNLLCKHIKYCCLHQQQKNMASSHTSSCMHQATQPQQQQLFHHQPSVHYGQQKSYQQQQQLDYTIGSNPACSAANSNTCGNGSGAGMQHATSTTRLGPDGEDNRSSGPLNNGLSNCLANGQQHHQQTSKQQQQQHSQPQKRHSIILERAFDFDASCDESDTISTTSSTPTTTNVPYNILKPILKQPQQSQHQHQTTTHQVIVQQSATTTIQPKSILKDNSQQHHMQQQLQLQQQQQQLLQHTNQSTSVMPPPCTSSSSSTHRTLPQPPKNAGIGAFHTKEAALARIQQQSGLLQGSRTNLANLCGGPPAPPPNHHYASSMYGGGGGGMGVGSRSCSTFNMTTIGNNNANASTMGIGSNMMASNNNNHGGNFASISGYMDLHSPTHIGMGGAGVGLGNAFSSNKLNETLLNTHANSLSTSSTRTNLQSIRTQKSPILNRRRSSSIVANLLTADFTYNRGNAVGNSSSSSSSSAATTTPGGAANNPQSQQQLQQQDNMASSNNDATNISSLTHSNTRDRIAMVKSPTVTHSKPSRMNLIPVDTGGVLTFQQAMSGAVSPQYSATSPLYGGGAGSASLGVGCGTNNSHLTSSASAAALGGGGGGPTASELDMLLEDSTSTASPTSTVCGAIVGGPSNGPFLADTPTGECNGLRQRNDHHGMFNAHTPGGGGSAGAMVTGGCCLDDMDSPTAIPHERIAGVGSSMVHGGSSATIAQLGNKQRQRMRTSSMPAESRKPRLADTRRQAIHCADLDLEYYRLRSFSITSHGVCNLGDSLRSRRSRSINSVTSTGTSNSGKDRHNSNASRTSADILFESDPKMAHATSGSVGGGGVGVGAGAGTGPGTVGGGKAQIPVYKIAMLGASGVGKTTLTYQFTTSDYICAYDLSLDDDYGQKTVSVLVDGIETDLEIIDHPACEMSTEAFCSTYNIDLFVVVYSVVDRNSFKQAEKILQYLKENEMLLTRGAILVGNKTDLERHREVNRQMGRKVAKEIACKFIETSSGLDHNVDELLVGIVAQVKLNPQRLRNLSEKDRQRLNLQSTIQKHRRMYAPPRRMVRQMSMCQVEDEDNETGGHGNNENELFHDENQSNNIMGDEGIGTGSERTASTSLSSASTSKGPIRKPNKRTLNLESILKMGESELEDEEEAQRLASATNQYGYHHQSKPTSKFELLTSGNPKTNVRTPFGSVNSSPKSRKSYDSSSGVGSAKGLCHEAPAHYGNETQAEDSLLNDCNRKTVSKLTSRTKVFLSSVLRFRKAINVAKRRNSSSCSDLFVI</sequence>
<feature type="compositionally biased region" description="Low complexity" evidence="3">
    <location>
        <begin position="945"/>
        <end position="957"/>
    </location>
</feature>
<feature type="region of interest" description="Disordered" evidence="3">
    <location>
        <begin position="59"/>
        <end position="127"/>
    </location>
</feature>
<dbReference type="InterPro" id="IPR027417">
    <property type="entry name" value="P-loop_NTPase"/>
</dbReference>
<feature type="region of interest" description="Disordered" evidence="3">
    <location>
        <begin position="405"/>
        <end position="432"/>
    </location>
</feature>
<feature type="region of interest" description="Disordered" evidence="3">
    <location>
        <begin position="942"/>
        <end position="968"/>
    </location>
</feature>
<dbReference type="GO" id="GO:0003924">
    <property type="term" value="F:GTPase activity"/>
    <property type="evidence" value="ECO:0007669"/>
    <property type="project" value="InterPro"/>
</dbReference>
<dbReference type="PANTHER" id="PTHR45775:SF6">
    <property type="entry name" value="RAD, GEM_KIR FAMILY MEMBER 2, ISOFORM C"/>
    <property type="match status" value="1"/>
</dbReference>
<dbReference type="InterPro" id="IPR001806">
    <property type="entry name" value="Small_GTPase"/>
</dbReference>
<protein>
    <submittedName>
        <fullName evidence="4">Uncharacterized protein</fullName>
    </submittedName>
</protein>
<dbReference type="PROSITE" id="PS51419">
    <property type="entry name" value="RAB"/>
    <property type="match status" value="1"/>
</dbReference>
<feature type="compositionally biased region" description="Polar residues" evidence="3">
    <location>
        <begin position="878"/>
        <end position="893"/>
    </location>
</feature>
<feature type="region of interest" description="Disordered" evidence="3">
    <location>
        <begin position="202"/>
        <end position="221"/>
    </location>
</feature>
<feature type="compositionally biased region" description="Low complexity" evidence="3">
    <location>
        <begin position="287"/>
        <end position="303"/>
    </location>
</feature>